<feature type="chain" id="PRO_5003467147" evidence="2">
    <location>
        <begin position="27"/>
        <end position="468"/>
    </location>
</feature>
<sequence length="468" mass="48077">MIAMKKMTAAVLAALLMSPLGTSFYAACEAASTDLRVSSASSQPLPPSPPPDGMPPQGMPPQGGMGGFNPPQTVMQGTAKVTVTKAQTLTEKTYTSTGSNENALRVKGATVTLKSSKIEKLGGTSSSTEGGDFYGMNAAVLATDGAALTVEDTAITSNAPNGNALFSYGKGTKVSAQNVTIHTTGRNSGGLQTTGGASMKAVDVKVLTEGDSAAAIRSDRGGGTVRVTGGTFETKGHGSPAIYSTADIAVTGAALRAAHSEGAVIEGKNSISLTDCSLEGAMDESRLMGPKTIQEENTQGIMIYQSMSGDAEEGKSTFSMVGGSLMVHKGDVIYVTNTKCRIFLDHVDIKQEEAQKALIRVSGNSASRGWGKAGVNGGDAVITTKDQTLSGRIVTDTISKLDLTLGAGSTFTGSTQIEENRAASKADGTLSVTVEKGAVWDLTEDSVVTQLVNHGTIHKNGHTLTVKK</sequence>
<evidence type="ECO:0000313" key="4">
    <source>
        <dbReference type="Proteomes" id="UP000007093"/>
    </source>
</evidence>
<dbReference type="eggNOG" id="COG5434">
    <property type="taxonomic scope" value="Bacteria"/>
</dbReference>
<dbReference type="STRING" id="568816.Acin_1560"/>
<proteinExistence type="predicted"/>
<dbReference type="InParanoid" id="G4Q2X2"/>
<dbReference type="SUPFAM" id="SSF51126">
    <property type="entry name" value="Pectin lyase-like"/>
    <property type="match status" value="1"/>
</dbReference>
<dbReference type="InterPro" id="IPR011050">
    <property type="entry name" value="Pectin_lyase_fold/virulence"/>
</dbReference>
<dbReference type="EMBL" id="CP003058">
    <property type="protein sequence ID" value="AEQ22778.1"/>
    <property type="molecule type" value="Genomic_DNA"/>
</dbReference>
<evidence type="ECO:0000256" key="2">
    <source>
        <dbReference type="SAM" id="SignalP"/>
    </source>
</evidence>
<feature type="compositionally biased region" description="Pro residues" evidence="1">
    <location>
        <begin position="44"/>
        <end position="59"/>
    </location>
</feature>
<organism evidence="3 4">
    <name type="scientific">Acidaminococcus intestini (strain RyC-MR95)</name>
    <dbReference type="NCBI Taxonomy" id="568816"/>
    <lineage>
        <taxon>Bacteria</taxon>
        <taxon>Bacillati</taxon>
        <taxon>Bacillota</taxon>
        <taxon>Negativicutes</taxon>
        <taxon>Acidaminococcales</taxon>
        <taxon>Acidaminococcaceae</taxon>
        <taxon>Acidaminococcus</taxon>
    </lineage>
</organism>
<evidence type="ECO:0000313" key="3">
    <source>
        <dbReference type="EMBL" id="AEQ22778.1"/>
    </source>
</evidence>
<keyword evidence="2" id="KW-0732">Signal</keyword>
<name>G4Q2X2_ACIIR</name>
<protein>
    <submittedName>
        <fullName evidence="3">Uncharacterized protein</fullName>
    </submittedName>
</protein>
<keyword evidence="4" id="KW-1185">Reference proteome</keyword>
<dbReference type="AlphaFoldDB" id="G4Q2X2"/>
<dbReference type="PATRIC" id="fig|568816.4.peg.1514"/>
<reference evidence="3 4" key="1">
    <citation type="journal article" date="2011" name="J. Bacteriol.">
        <title>Complete genome sequence of Acidaminococcus intestini RYC-MR95, a Gram-negative bacterium from the phylum Firmicutes.</title>
        <authorList>
            <person name="D'Auria G."/>
            <person name="Galan J.C."/>
            <person name="Rodriguez-Alcayna M."/>
            <person name="Moya A."/>
            <person name="Baquero F."/>
            <person name="Latorre A."/>
        </authorList>
    </citation>
    <scope>NUCLEOTIDE SEQUENCE [LARGE SCALE GENOMIC DNA]</scope>
    <source>
        <strain evidence="3 4">RyC-MR95</strain>
    </source>
</reference>
<feature type="region of interest" description="Disordered" evidence="1">
    <location>
        <begin position="37"/>
        <end position="74"/>
    </location>
</feature>
<evidence type="ECO:0000256" key="1">
    <source>
        <dbReference type="SAM" id="MobiDB-lite"/>
    </source>
</evidence>
<dbReference type="Gene3D" id="2.160.20.20">
    <property type="match status" value="1"/>
</dbReference>
<dbReference type="Proteomes" id="UP000007093">
    <property type="component" value="Chromosome"/>
</dbReference>
<feature type="signal peptide" evidence="2">
    <location>
        <begin position="1"/>
        <end position="26"/>
    </location>
</feature>
<dbReference type="KEGG" id="ain:Acin_1560"/>
<gene>
    <name evidence="3" type="ordered locus">Acin_1560</name>
</gene>
<dbReference type="HOGENOM" id="CLU_031112_0_0_9"/>
<dbReference type="InterPro" id="IPR012332">
    <property type="entry name" value="Autotransporter_pectin_lyase_C"/>
</dbReference>
<accession>G4Q2X2</accession>